<dbReference type="InterPro" id="IPR000073">
    <property type="entry name" value="AB_hydrolase_1"/>
</dbReference>
<dbReference type="InterPro" id="IPR029058">
    <property type="entry name" value="AB_hydrolase_fold"/>
</dbReference>
<dbReference type="PANTHER" id="PTHR10992">
    <property type="entry name" value="METHYLESTERASE FAMILY MEMBER"/>
    <property type="match status" value="1"/>
</dbReference>
<feature type="domain" description="AB hydrolase-1" evidence="1">
    <location>
        <begin position="18"/>
        <end position="247"/>
    </location>
</feature>
<dbReference type="InterPro" id="IPR045889">
    <property type="entry name" value="MES/HNL"/>
</dbReference>
<organism evidence="2 3">
    <name type="scientific">Parasedimentitalea denitrificans</name>
    <dbReference type="NCBI Taxonomy" id="2211118"/>
    <lineage>
        <taxon>Bacteria</taxon>
        <taxon>Pseudomonadati</taxon>
        <taxon>Pseudomonadota</taxon>
        <taxon>Alphaproteobacteria</taxon>
        <taxon>Rhodobacterales</taxon>
        <taxon>Paracoccaceae</taxon>
        <taxon>Parasedimentitalea</taxon>
    </lineage>
</organism>
<evidence type="ECO:0000259" key="1">
    <source>
        <dbReference type="Pfam" id="PF12697"/>
    </source>
</evidence>
<sequence length="250" mass="27776">MAKTLTPPSKEKIMTHYILVHGAWEGAWSWNETRPTLEQNGHKVTAVALPGSPENEQSLSQVTMNSYVQTVVDALNQAEGQVKLVGHSLAGAIISQAAEQVPDKIEKLYYVAAFLLENGDSILEAMQRDPDGEFLPELTFAEDQSYATASETTWRSKAFHDVTEKDIQSALSYIKDLPQATEPFVSKVAVTDENFGRLPKVYIRTSLDKMVSPTLQDEMLGNWKVEHIHTLEAGHFPTLSLPKQLAELLL</sequence>
<protein>
    <recommendedName>
        <fullName evidence="1">AB hydrolase-1 domain-containing protein</fullName>
    </recommendedName>
</protein>
<evidence type="ECO:0000313" key="3">
    <source>
        <dbReference type="Proteomes" id="UP001429564"/>
    </source>
</evidence>
<dbReference type="EMBL" id="QHLQ01000016">
    <property type="protein sequence ID" value="NIZ62365.1"/>
    <property type="molecule type" value="Genomic_DNA"/>
</dbReference>
<keyword evidence="3" id="KW-1185">Reference proteome</keyword>
<dbReference type="SUPFAM" id="SSF53474">
    <property type="entry name" value="alpha/beta-Hydrolases"/>
    <property type="match status" value="1"/>
</dbReference>
<gene>
    <name evidence="2" type="ORF">DL239_15440</name>
</gene>
<accession>A0ABX0W9M8</accession>
<evidence type="ECO:0000313" key="2">
    <source>
        <dbReference type="EMBL" id="NIZ62365.1"/>
    </source>
</evidence>
<dbReference type="Gene3D" id="3.40.50.1820">
    <property type="entry name" value="alpha/beta hydrolase"/>
    <property type="match status" value="1"/>
</dbReference>
<reference evidence="2 3" key="1">
    <citation type="submission" date="2018-05" db="EMBL/GenBank/DDBJ databases">
        <authorList>
            <person name="Zhang Y.-J."/>
        </authorList>
    </citation>
    <scope>NUCLEOTIDE SEQUENCE [LARGE SCALE GENOMIC DNA]</scope>
    <source>
        <strain evidence="2 3">CY04</strain>
    </source>
</reference>
<dbReference type="PANTHER" id="PTHR10992:SF1086">
    <property type="entry name" value="AB HYDROLASE-1 DOMAIN-CONTAINING PROTEIN"/>
    <property type="match status" value="1"/>
</dbReference>
<dbReference type="Proteomes" id="UP001429564">
    <property type="component" value="Unassembled WGS sequence"/>
</dbReference>
<name>A0ABX0W9M8_9RHOB</name>
<comment type="caution">
    <text evidence="2">The sequence shown here is derived from an EMBL/GenBank/DDBJ whole genome shotgun (WGS) entry which is preliminary data.</text>
</comment>
<dbReference type="Pfam" id="PF12697">
    <property type="entry name" value="Abhydrolase_6"/>
    <property type="match status" value="1"/>
</dbReference>
<proteinExistence type="predicted"/>